<dbReference type="OrthoDB" id="7874789at2"/>
<evidence type="ECO:0000313" key="10">
    <source>
        <dbReference type="Proteomes" id="UP000180175"/>
    </source>
</evidence>
<keyword evidence="3 6" id="KW-0812">Transmembrane</keyword>
<proteinExistence type="predicted"/>
<dbReference type="EMBL" id="LQXD01000121">
    <property type="protein sequence ID" value="OIJ13751.1"/>
    <property type="molecule type" value="Genomic_DNA"/>
</dbReference>
<gene>
    <name evidence="9" type="ORF">AWH56_022960</name>
    <name evidence="8" type="ORF">AWH56_13245</name>
    <name evidence="7" type="ORF">AWH56_13645</name>
</gene>
<dbReference type="Pfam" id="PF01810">
    <property type="entry name" value="LysE"/>
    <property type="match status" value="1"/>
</dbReference>
<evidence type="ECO:0000313" key="9">
    <source>
        <dbReference type="EMBL" id="QOY35509.1"/>
    </source>
</evidence>
<dbReference type="GO" id="GO:0015171">
    <property type="term" value="F:amino acid transmembrane transporter activity"/>
    <property type="evidence" value="ECO:0007669"/>
    <property type="project" value="TreeGrafter"/>
</dbReference>
<dbReference type="EMBL" id="CP063356">
    <property type="protein sequence ID" value="QOY35509.1"/>
    <property type="molecule type" value="Genomic_DNA"/>
</dbReference>
<dbReference type="GO" id="GO:0005886">
    <property type="term" value="C:plasma membrane"/>
    <property type="evidence" value="ECO:0007669"/>
    <property type="project" value="UniProtKB-SubCell"/>
</dbReference>
<evidence type="ECO:0000256" key="1">
    <source>
        <dbReference type="ARBA" id="ARBA00004651"/>
    </source>
</evidence>
<feature type="transmembrane region" description="Helical" evidence="6">
    <location>
        <begin position="70"/>
        <end position="91"/>
    </location>
</feature>
<keyword evidence="10" id="KW-1185">Reference proteome</keyword>
<dbReference type="RefSeq" id="WP_071317561.1">
    <property type="nucleotide sequence ID" value="NZ_CP063356.2"/>
</dbReference>
<reference evidence="9" key="4">
    <citation type="submission" date="2020-10" db="EMBL/GenBank/DDBJ databases">
        <authorList>
            <person name="Bassil N.M."/>
            <person name="Lloyd J.R."/>
        </authorList>
    </citation>
    <scope>NUCLEOTIDE SEQUENCE</scope>
    <source>
        <strain evidence="9">NB2006</strain>
    </source>
</reference>
<evidence type="ECO:0000256" key="5">
    <source>
        <dbReference type="ARBA" id="ARBA00023136"/>
    </source>
</evidence>
<feature type="transmembrane region" description="Helical" evidence="6">
    <location>
        <begin position="148"/>
        <end position="169"/>
    </location>
</feature>
<dbReference type="PANTHER" id="PTHR30086">
    <property type="entry name" value="ARGININE EXPORTER PROTEIN ARGO"/>
    <property type="match status" value="1"/>
</dbReference>
<dbReference type="EMBL" id="LQXD01000123">
    <property type="protein sequence ID" value="OIJ13489.1"/>
    <property type="molecule type" value="Genomic_DNA"/>
</dbReference>
<protein>
    <submittedName>
        <fullName evidence="7">Amino acid transporter</fullName>
    </submittedName>
    <submittedName>
        <fullName evidence="9">LysE family transporter</fullName>
    </submittedName>
</protein>
<dbReference type="KEGG" id="aia:AWH56_022960"/>
<evidence type="ECO:0000256" key="2">
    <source>
        <dbReference type="ARBA" id="ARBA00022475"/>
    </source>
</evidence>
<keyword evidence="2" id="KW-1003">Cell membrane</keyword>
<evidence type="ECO:0000256" key="4">
    <source>
        <dbReference type="ARBA" id="ARBA00022989"/>
    </source>
</evidence>
<dbReference type="AlphaFoldDB" id="A0A1S2LLV0"/>
<comment type="subcellular location">
    <subcellularLocation>
        <location evidence="1">Cell membrane</location>
        <topology evidence="1">Multi-pass membrane protein</topology>
    </subcellularLocation>
</comment>
<reference evidence="9 10" key="2">
    <citation type="journal article" date="2017" name="Genome Announc.">
        <title>Draft Genome Sequences of Four Alkaliphilic Bacteria Belonging to the Anaerobacillus Genus.</title>
        <authorList>
            <person name="Bassil N.M."/>
            <person name="Lloyd J.R."/>
        </authorList>
    </citation>
    <scope>NUCLEOTIDE SEQUENCE [LARGE SCALE GENOMIC DNA]</scope>
    <source>
        <strain evidence="9 10">NB2006</strain>
    </source>
</reference>
<feature type="transmembrane region" description="Helical" evidence="6">
    <location>
        <begin position="181"/>
        <end position="202"/>
    </location>
</feature>
<dbReference type="PANTHER" id="PTHR30086:SF6">
    <property type="entry name" value="AMINO ACID EFFLUX PROTEIN YCGF-RELATED"/>
    <property type="match status" value="1"/>
</dbReference>
<evidence type="ECO:0000256" key="3">
    <source>
        <dbReference type="ARBA" id="ARBA00022692"/>
    </source>
</evidence>
<name>A0A1S2LLV0_9BACI</name>
<dbReference type="InterPro" id="IPR001123">
    <property type="entry name" value="LeuE-type"/>
</dbReference>
<accession>A0A1S2LLV0</accession>
<dbReference type="Proteomes" id="UP000180175">
    <property type="component" value="Chromosome"/>
</dbReference>
<sequence>MSVIFGYIFLGLSLAAPIGPVNAAQLDRGIKNGFFHSWLVGLGATVADGIYMLLVFLGVVHFLEIPFMQTFLWLFGFFVLVYTGFESILGAKEAAMLTPSDRTSESYSKSFFSGFFISLFNPLTILFWLGIFGSILAKTVTTNELSTVLLYTGAIFLGITVWDITMALLSSNLRKFLTSRFLVAISVFSGLSLIGFGVYFGIQAATVLFS</sequence>
<keyword evidence="5 6" id="KW-0472">Membrane</keyword>
<feature type="transmembrane region" description="Helical" evidence="6">
    <location>
        <begin position="111"/>
        <end position="136"/>
    </location>
</feature>
<evidence type="ECO:0000313" key="8">
    <source>
        <dbReference type="EMBL" id="OIJ13751.1"/>
    </source>
</evidence>
<keyword evidence="4 6" id="KW-1133">Transmembrane helix</keyword>
<feature type="transmembrane region" description="Helical" evidence="6">
    <location>
        <begin position="39"/>
        <end position="63"/>
    </location>
</feature>
<evidence type="ECO:0000313" key="7">
    <source>
        <dbReference type="EMBL" id="OIJ13489.1"/>
    </source>
</evidence>
<reference evidence="7 10" key="1">
    <citation type="submission" date="2016-10" db="EMBL/GenBank/DDBJ databases">
        <title>Draft genome sequences of four alkaliphilic bacteria belonging to the Anaerobacillus genus.</title>
        <authorList>
            <person name="Bassil N.M."/>
            <person name="Lloyd J.R."/>
        </authorList>
    </citation>
    <scope>NUCLEOTIDE SEQUENCE [LARGE SCALE GENOMIC DNA]</scope>
    <source>
        <strain evidence="7 10">NB2006</strain>
    </source>
</reference>
<reference evidence="9 10" key="3">
    <citation type="journal article" date="2019" name="Int. J. Syst. Evol. Microbiol.">
        <title>Anaerobacillus isosaccharinicus sp. nov., an alkaliphilic bacterium which degrades isosaccharinic acid.</title>
        <authorList>
            <person name="Bassil N.M."/>
            <person name="Lloyd J.R."/>
        </authorList>
    </citation>
    <scope>NUCLEOTIDE SEQUENCE [LARGE SCALE GENOMIC DNA]</scope>
    <source>
        <strain evidence="9 10">NB2006</strain>
    </source>
</reference>
<organism evidence="7 10">
    <name type="scientific">Anaerobacillus isosaccharinicus</name>
    <dbReference type="NCBI Taxonomy" id="1532552"/>
    <lineage>
        <taxon>Bacteria</taxon>
        <taxon>Bacillati</taxon>
        <taxon>Bacillota</taxon>
        <taxon>Bacilli</taxon>
        <taxon>Bacillales</taxon>
        <taxon>Bacillaceae</taxon>
        <taxon>Anaerobacillus</taxon>
    </lineage>
</organism>
<evidence type="ECO:0000256" key="6">
    <source>
        <dbReference type="SAM" id="Phobius"/>
    </source>
</evidence>